<dbReference type="PANTHER" id="PTHR12110:SF53">
    <property type="entry name" value="BLR5974 PROTEIN"/>
    <property type="match status" value="1"/>
</dbReference>
<keyword evidence="2" id="KW-0413">Isomerase</keyword>
<dbReference type="InterPro" id="IPR013022">
    <property type="entry name" value="Xyl_isomerase-like_TIM-brl"/>
</dbReference>
<dbReference type="InterPro" id="IPR050312">
    <property type="entry name" value="IolE/XylAMocC-like"/>
</dbReference>
<dbReference type="InterPro" id="IPR036237">
    <property type="entry name" value="Xyl_isomerase-like_sf"/>
</dbReference>
<dbReference type="SUPFAM" id="SSF51658">
    <property type="entry name" value="Xylose isomerase-like"/>
    <property type="match status" value="1"/>
</dbReference>
<dbReference type="PANTHER" id="PTHR12110">
    <property type="entry name" value="HYDROXYPYRUVATE ISOMERASE"/>
    <property type="match status" value="1"/>
</dbReference>
<sequence length="276" mass="30464">MSYLSLNSWSLHRLLGPLHWTSWDAETQTHQTTDHEQPLELTLLELPAVAAAKGYKAIEVCHFHFPSTEAAYLQQLRDSFSAACLSFDTLLVDYGDLTSPEAARREADYQLMQQWIEVAAACGAKQVRIIAGEAEPTDHAAIRQSAEALIKLVDYGAARGVKIVTENFKLLTSVGDSCMELLEQAGDSLDLITDFGNFSGPAKYEDIGRTAVRSVSIHVKAINNEHGYPDQDELRRCLDQVQASGFDGAYVLVYDGPGDMWEGLERVKAVVQPYIA</sequence>
<evidence type="ECO:0000259" key="1">
    <source>
        <dbReference type="Pfam" id="PF01261"/>
    </source>
</evidence>
<dbReference type="EMBL" id="CP016808">
    <property type="protein sequence ID" value="ANY66111.1"/>
    <property type="molecule type" value="Genomic_DNA"/>
</dbReference>
<proteinExistence type="predicted"/>
<name>A0A1B2DEH0_9BACL</name>
<dbReference type="RefSeq" id="WP_099517484.1">
    <property type="nucleotide sequence ID" value="NZ_CP016808.1"/>
</dbReference>
<gene>
    <name evidence="2" type="ORF">BBD42_06305</name>
</gene>
<organism evidence="2">
    <name type="scientific">Paenibacillus sp. BIHB 4019</name>
    <dbReference type="NCBI Taxonomy" id="1870819"/>
    <lineage>
        <taxon>Bacteria</taxon>
        <taxon>Bacillati</taxon>
        <taxon>Bacillota</taxon>
        <taxon>Bacilli</taxon>
        <taxon>Bacillales</taxon>
        <taxon>Paenibacillaceae</taxon>
        <taxon>Paenibacillus</taxon>
    </lineage>
</organism>
<dbReference type="GO" id="GO:0016853">
    <property type="term" value="F:isomerase activity"/>
    <property type="evidence" value="ECO:0007669"/>
    <property type="project" value="UniProtKB-KW"/>
</dbReference>
<accession>A0A1B2DEH0</accession>
<dbReference type="AlphaFoldDB" id="A0A1B2DEH0"/>
<feature type="domain" description="Xylose isomerase-like TIM barrel" evidence="1">
    <location>
        <begin position="48"/>
        <end position="255"/>
    </location>
</feature>
<dbReference type="Pfam" id="PF01261">
    <property type="entry name" value="AP_endonuc_2"/>
    <property type="match status" value="1"/>
</dbReference>
<dbReference type="Gene3D" id="3.20.20.150">
    <property type="entry name" value="Divalent-metal-dependent TIM barrel enzymes"/>
    <property type="match status" value="1"/>
</dbReference>
<protein>
    <submittedName>
        <fullName evidence="2">Xylose isomerase</fullName>
    </submittedName>
</protein>
<reference evidence="2" key="1">
    <citation type="submission" date="2016-08" db="EMBL/GenBank/DDBJ databases">
        <title>Complete Genome Seqeunce of Paenibacillus sp. BIHB 4019 from tea rhizoplane.</title>
        <authorList>
            <person name="Thakur R."/>
            <person name="Swarnkar M.K."/>
            <person name="Gulati A."/>
        </authorList>
    </citation>
    <scope>NUCLEOTIDE SEQUENCE [LARGE SCALE GENOMIC DNA]</scope>
    <source>
        <strain evidence="2">BIHB4019</strain>
    </source>
</reference>
<evidence type="ECO:0000313" key="2">
    <source>
        <dbReference type="EMBL" id="ANY66111.1"/>
    </source>
</evidence>